<sequence>MLEPESHKDSLKHVDDDDDKNDEKVDEEERGALRMMCRRQGYMIQNMERKEDNIHSYHIDHQVDNAPPEGEKRVKRHKASKSLKSIRGSLSKHSAKDSITYVSKQQQQQQQEWDA</sequence>
<feature type="compositionally biased region" description="Low complexity" evidence="1">
    <location>
        <begin position="105"/>
        <end position="115"/>
    </location>
</feature>
<protein>
    <submittedName>
        <fullName evidence="2">Uncharacterized protein</fullName>
    </submittedName>
</protein>
<feature type="region of interest" description="Disordered" evidence="1">
    <location>
        <begin position="47"/>
        <end position="115"/>
    </location>
</feature>
<accession>A0A699ICJ4</accession>
<feature type="compositionally biased region" description="Acidic residues" evidence="1">
    <location>
        <begin position="16"/>
        <end position="29"/>
    </location>
</feature>
<organism evidence="2">
    <name type="scientific">Tanacetum cinerariifolium</name>
    <name type="common">Dalmatian daisy</name>
    <name type="synonym">Chrysanthemum cinerariifolium</name>
    <dbReference type="NCBI Taxonomy" id="118510"/>
    <lineage>
        <taxon>Eukaryota</taxon>
        <taxon>Viridiplantae</taxon>
        <taxon>Streptophyta</taxon>
        <taxon>Embryophyta</taxon>
        <taxon>Tracheophyta</taxon>
        <taxon>Spermatophyta</taxon>
        <taxon>Magnoliopsida</taxon>
        <taxon>eudicotyledons</taxon>
        <taxon>Gunneridae</taxon>
        <taxon>Pentapetalae</taxon>
        <taxon>asterids</taxon>
        <taxon>campanulids</taxon>
        <taxon>Asterales</taxon>
        <taxon>Asteraceae</taxon>
        <taxon>Asteroideae</taxon>
        <taxon>Anthemideae</taxon>
        <taxon>Anthemidinae</taxon>
        <taxon>Tanacetum</taxon>
    </lineage>
</organism>
<feature type="region of interest" description="Disordered" evidence="1">
    <location>
        <begin position="1"/>
        <end position="32"/>
    </location>
</feature>
<feature type="compositionally biased region" description="Basic and acidic residues" evidence="1">
    <location>
        <begin position="1"/>
        <end position="15"/>
    </location>
</feature>
<name>A0A699ICJ4_TANCI</name>
<reference evidence="2" key="1">
    <citation type="journal article" date="2019" name="Sci. Rep.">
        <title>Draft genome of Tanacetum cinerariifolium, the natural source of mosquito coil.</title>
        <authorList>
            <person name="Yamashiro T."/>
            <person name="Shiraishi A."/>
            <person name="Satake H."/>
            <person name="Nakayama K."/>
        </authorList>
    </citation>
    <scope>NUCLEOTIDE SEQUENCE</scope>
</reference>
<dbReference type="EMBL" id="BKCJ010273697">
    <property type="protein sequence ID" value="GEZ39498.1"/>
    <property type="molecule type" value="Genomic_DNA"/>
</dbReference>
<evidence type="ECO:0000256" key="1">
    <source>
        <dbReference type="SAM" id="MobiDB-lite"/>
    </source>
</evidence>
<evidence type="ECO:0000313" key="2">
    <source>
        <dbReference type="EMBL" id="GEZ39498.1"/>
    </source>
</evidence>
<proteinExistence type="predicted"/>
<feature type="compositionally biased region" description="Basic and acidic residues" evidence="1">
    <location>
        <begin position="47"/>
        <end position="63"/>
    </location>
</feature>
<comment type="caution">
    <text evidence="2">The sequence shown here is derived from an EMBL/GenBank/DDBJ whole genome shotgun (WGS) entry which is preliminary data.</text>
</comment>
<gene>
    <name evidence="2" type="ORF">Tci_511471</name>
</gene>
<dbReference type="AlphaFoldDB" id="A0A699ICJ4"/>